<evidence type="ECO:0000313" key="1">
    <source>
        <dbReference type="EMBL" id="DAE28836.1"/>
    </source>
</evidence>
<organism evidence="1">
    <name type="scientific">virus sp. ctmTa7</name>
    <dbReference type="NCBI Taxonomy" id="2828255"/>
    <lineage>
        <taxon>Viruses</taxon>
    </lineage>
</organism>
<name>A0A8S5RCY3_9VIRU</name>
<dbReference type="EMBL" id="BK059091">
    <property type="protein sequence ID" value="DAE28836.1"/>
    <property type="molecule type" value="Genomic_DNA"/>
</dbReference>
<accession>A0A8S5RCY3</accession>
<protein>
    <submittedName>
        <fullName evidence="1">Uncharacterized protein</fullName>
    </submittedName>
</protein>
<sequence>MINNRLPNITKFCKKYNEYLDIASSGVELSEKQIKFLSCYNIELAKSIILDMHEYNAKQVANIILTATES</sequence>
<reference evidence="1" key="1">
    <citation type="journal article" date="2021" name="Proc. Natl. Acad. Sci. U.S.A.">
        <title>A Catalog of Tens of Thousands of Viruses from Human Metagenomes Reveals Hidden Associations with Chronic Diseases.</title>
        <authorList>
            <person name="Tisza M.J."/>
            <person name="Buck C.B."/>
        </authorList>
    </citation>
    <scope>NUCLEOTIDE SEQUENCE</scope>
    <source>
        <strain evidence="1">CtmTa7</strain>
    </source>
</reference>
<proteinExistence type="predicted"/>